<evidence type="ECO:0000313" key="3">
    <source>
        <dbReference type="Proteomes" id="UP000190162"/>
    </source>
</evidence>
<feature type="transmembrane region" description="Helical" evidence="1">
    <location>
        <begin position="60"/>
        <end position="78"/>
    </location>
</feature>
<dbReference type="EMBL" id="FUXU01000026">
    <property type="protein sequence ID" value="SKA55233.1"/>
    <property type="molecule type" value="Genomic_DNA"/>
</dbReference>
<gene>
    <name evidence="2" type="ORF">SAMN02745132_02291</name>
</gene>
<keyword evidence="3" id="KW-1185">Reference proteome</keyword>
<keyword evidence="1" id="KW-0472">Membrane</keyword>
<name>A0A1T4URG5_9GAMM</name>
<dbReference type="RefSeq" id="WP_078752642.1">
    <property type="nucleotide sequence ID" value="NZ_FUXU01000026.1"/>
</dbReference>
<feature type="transmembrane region" description="Helical" evidence="1">
    <location>
        <begin position="129"/>
        <end position="151"/>
    </location>
</feature>
<keyword evidence="1" id="KW-1133">Transmembrane helix</keyword>
<evidence type="ECO:0000313" key="2">
    <source>
        <dbReference type="EMBL" id="SKA55233.1"/>
    </source>
</evidence>
<accession>A0A1T4URG5</accession>
<dbReference type="AlphaFoldDB" id="A0A1T4URG5"/>
<reference evidence="3" key="1">
    <citation type="submission" date="2017-02" db="EMBL/GenBank/DDBJ databases">
        <authorList>
            <person name="Varghese N."/>
            <person name="Submissions S."/>
        </authorList>
    </citation>
    <scope>NUCLEOTIDE SEQUENCE [LARGE SCALE GENOMIC DNA]</scope>
    <source>
        <strain evidence="3">DSM 22720</strain>
    </source>
</reference>
<feature type="transmembrane region" description="Helical" evidence="1">
    <location>
        <begin position="21"/>
        <end position="40"/>
    </location>
</feature>
<dbReference type="Proteomes" id="UP000190162">
    <property type="component" value="Unassembled WGS sequence"/>
</dbReference>
<feature type="transmembrane region" description="Helical" evidence="1">
    <location>
        <begin position="90"/>
        <end position="109"/>
    </location>
</feature>
<sequence length="170" mass="18587">MAFFRSNSARDMSDLVAVFRLVLLSSIGIFFFFIPITISGKTTIPLDHTVFLVKSMLGPGAQWYALAIIAAGAVFPFYDGSWKANLTSKIFSFFKVLGLVFGVLVVFGWGPELLHSKDMLPFLYNKLAVSVGLIVPIGAVFLALLVSYGLLELVGVLRLCCLIRLEDMAA</sequence>
<keyword evidence="1" id="KW-0812">Transmembrane</keyword>
<organism evidence="2 3">
    <name type="scientific">Enterovibrio nigricans DSM 22720</name>
    <dbReference type="NCBI Taxonomy" id="1121868"/>
    <lineage>
        <taxon>Bacteria</taxon>
        <taxon>Pseudomonadati</taxon>
        <taxon>Pseudomonadota</taxon>
        <taxon>Gammaproteobacteria</taxon>
        <taxon>Vibrionales</taxon>
        <taxon>Vibrionaceae</taxon>
        <taxon>Enterovibrio</taxon>
    </lineage>
</organism>
<evidence type="ECO:0000256" key="1">
    <source>
        <dbReference type="SAM" id="Phobius"/>
    </source>
</evidence>
<proteinExistence type="predicted"/>
<protein>
    <submittedName>
        <fullName evidence="2">Uncharacterized protein</fullName>
    </submittedName>
</protein>